<feature type="domain" description="Peptidase M20 dimerisation" evidence="6">
    <location>
        <begin position="179"/>
        <end position="272"/>
    </location>
</feature>
<dbReference type="GO" id="GO:0046872">
    <property type="term" value="F:metal ion binding"/>
    <property type="evidence" value="ECO:0007669"/>
    <property type="project" value="UniProtKB-KW"/>
</dbReference>
<dbReference type="PROSITE" id="PS00758">
    <property type="entry name" value="ARGE_DAPE_CPG2_1"/>
    <property type="match status" value="1"/>
</dbReference>
<accession>W7L467</accession>
<dbReference type="EMBL" id="APVL01000012">
    <property type="protein sequence ID" value="EWG09962.1"/>
    <property type="molecule type" value="Genomic_DNA"/>
</dbReference>
<dbReference type="InterPro" id="IPR017150">
    <property type="entry name" value="Pept_M20_glutamate_carboxypep"/>
</dbReference>
<keyword evidence="4" id="KW-0862">Zinc</keyword>
<gene>
    <name evidence="7" type="ORF">PBF_16324</name>
</gene>
<keyword evidence="3" id="KW-0378">Hydrolase</keyword>
<name>W7L467_CYTFI</name>
<keyword evidence="2" id="KW-0479">Metal-binding</keyword>
<feature type="active site" description="Proton acceptor" evidence="5">
    <location>
        <position position="144"/>
    </location>
</feature>
<dbReference type="InterPro" id="IPR002933">
    <property type="entry name" value="Peptidase_M20"/>
</dbReference>
<evidence type="ECO:0000313" key="7">
    <source>
        <dbReference type="EMBL" id="EWG09962.1"/>
    </source>
</evidence>
<dbReference type="InterPro" id="IPR036264">
    <property type="entry name" value="Bact_exopeptidase_dim_dom"/>
</dbReference>
<evidence type="ECO:0000256" key="4">
    <source>
        <dbReference type="ARBA" id="ARBA00022833"/>
    </source>
</evidence>
<dbReference type="PATRIC" id="fig|1307436.3.peg.3504"/>
<dbReference type="CDD" id="cd03885">
    <property type="entry name" value="M20_CPDG2"/>
    <property type="match status" value="1"/>
</dbReference>
<dbReference type="PANTHER" id="PTHR43808">
    <property type="entry name" value="ACETYLORNITHINE DEACETYLASE"/>
    <property type="match status" value="1"/>
</dbReference>
<dbReference type="Gene3D" id="3.40.630.10">
    <property type="entry name" value="Zn peptidases"/>
    <property type="match status" value="1"/>
</dbReference>
<organism evidence="7 8">
    <name type="scientific">Cytobacillus firmus DS1</name>
    <dbReference type="NCBI Taxonomy" id="1307436"/>
    <lineage>
        <taxon>Bacteria</taxon>
        <taxon>Bacillati</taxon>
        <taxon>Bacillota</taxon>
        <taxon>Bacilli</taxon>
        <taxon>Bacillales</taxon>
        <taxon>Bacillaceae</taxon>
        <taxon>Cytobacillus</taxon>
    </lineage>
</organism>
<evidence type="ECO:0000259" key="6">
    <source>
        <dbReference type="Pfam" id="PF07687"/>
    </source>
</evidence>
<proteinExistence type="predicted"/>
<reference evidence="7 8" key="2">
    <citation type="journal article" date="2016" name="Sci. Rep.">
        <title>A novel serine protease, Sep1, from Bacillus firmus DS-1 has nematicidal activity and degrades multiple intestinal-associated nematode proteins.</title>
        <authorList>
            <person name="Geng C."/>
            <person name="Nie X."/>
            <person name="Tang Z."/>
            <person name="Zhang Y."/>
            <person name="Lin J."/>
            <person name="Sun M."/>
            <person name="Peng D."/>
        </authorList>
    </citation>
    <scope>NUCLEOTIDE SEQUENCE [LARGE SCALE GENOMIC DNA]</scope>
    <source>
        <strain evidence="7 8">DS1</strain>
    </source>
</reference>
<evidence type="ECO:0000256" key="3">
    <source>
        <dbReference type="ARBA" id="ARBA00022801"/>
    </source>
</evidence>
<comment type="cofactor">
    <cofactor evidence="1">
        <name>Zn(2+)</name>
        <dbReference type="ChEBI" id="CHEBI:29105"/>
    </cofactor>
</comment>
<reference evidence="8" key="1">
    <citation type="submission" date="2013-03" db="EMBL/GenBank/DDBJ databases">
        <title>Draft genome sequence of Bacillus firmus DS1.</title>
        <authorList>
            <person name="Peng D."/>
            <person name="Zhu L."/>
            <person name="Sun M."/>
        </authorList>
    </citation>
    <scope>NUCLEOTIDE SEQUENCE [LARGE SCALE GENOMIC DNA]</scope>
    <source>
        <strain evidence="8">DS1</strain>
    </source>
</reference>
<dbReference type="InterPro" id="IPR001261">
    <property type="entry name" value="ArgE/DapE_CS"/>
</dbReference>
<sequence>MLDIFQALKEKEEASLHLLKEFVELESFSFDKQGVDNLSTHLIRVFSEFPVKAESLKEEHYGNHLRFQLGEGEKQLLLLSHLDTVYPRGTIERMPFQVEGKKARGPGVIDIKASYVMVYHLFELLLQQMNLKDYQIVWLLTSDEEVGSPTGKLAVKREAARSEAVLVLEPAADNRALKTARKGGGKFTIEVNGISAHAGLNPQDGANAIEELAFQITKIISLADWSKGTTINTGEIKGGSLFNVVADYARAEIDVRIEERDEIQRIQQAFDQLRVRNPRTRLNVTGSIYRPPLIKTELTGRLFKMAERIGRDLDVSVEEAMVGGGSDGNYAAETGAPVLDGLGGYGGGAHSPDEFLWIESLAERTSILYGLIQELIQLDGTWR</sequence>
<dbReference type="AlphaFoldDB" id="W7L467"/>
<dbReference type="OrthoDB" id="9783294at2"/>
<evidence type="ECO:0000256" key="2">
    <source>
        <dbReference type="ARBA" id="ARBA00022723"/>
    </source>
</evidence>
<comment type="caution">
    <text evidence="7">The sequence shown here is derived from an EMBL/GenBank/DDBJ whole genome shotgun (WGS) entry which is preliminary data.</text>
</comment>
<dbReference type="Proteomes" id="UP000019270">
    <property type="component" value="Unassembled WGS sequence"/>
</dbReference>
<dbReference type="SUPFAM" id="SSF53187">
    <property type="entry name" value="Zn-dependent exopeptidases"/>
    <property type="match status" value="1"/>
</dbReference>
<dbReference type="Pfam" id="PF01546">
    <property type="entry name" value="Peptidase_M20"/>
    <property type="match status" value="1"/>
</dbReference>
<feature type="active site" evidence="5">
    <location>
        <position position="83"/>
    </location>
</feature>
<evidence type="ECO:0000256" key="1">
    <source>
        <dbReference type="ARBA" id="ARBA00001947"/>
    </source>
</evidence>
<dbReference type="SUPFAM" id="SSF55031">
    <property type="entry name" value="Bacterial exopeptidase dimerisation domain"/>
    <property type="match status" value="1"/>
</dbReference>
<dbReference type="GO" id="GO:0016787">
    <property type="term" value="F:hydrolase activity"/>
    <property type="evidence" value="ECO:0007669"/>
    <property type="project" value="UniProtKB-KW"/>
</dbReference>
<evidence type="ECO:0000313" key="8">
    <source>
        <dbReference type="Proteomes" id="UP000019270"/>
    </source>
</evidence>
<protein>
    <submittedName>
        <fullName evidence="7">Peptidase M20</fullName>
    </submittedName>
</protein>
<dbReference type="PIRSF" id="PIRSF037238">
    <property type="entry name" value="Carboxypeptidase_G2"/>
    <property type="match status" value="1"/>
</dbReference>
<dbReference type="eggNOG" id="COG0624">
    <property type="taxonomic scope" value="Bacteria"/>
</dbReference>
<dbReference type="InterPro" id="IPR011650">
    <property type="entry name" value="Peptidase_M20_dimer"/>
</dbReference>
<dbReference type="RefSeq" id="WP_051488908.1">
    <property type="nucleotide sequence ID" value="NZ_APVL01000012.1"/>
</dbReference>
<evidence type="ECO:0000256" key="5">
    <source>
        <dbReference type="PIRSR" id="PIRSR037238-1"/>
    </source>
</evidence>
<dbReference type="Pfam" id="PF07687">
    <property type="entry name" value="M20_dimer"/>
    <property type="match status" value="1"/>
</dbReference>
<dbReference type="Gene3D" id="3.30.70.360">
    <property type="match status" value="1"/>
</dbReference>
<dbReference type="PANTHER" id="PTHR43808:SF9">
    <property type="entry name" value="BLL0789 PROTEIN"/>
    <property type="match status" value="1"/>
</dbReference>
<dbReference type="InterPro" id="IPR050072">
    <property type="entry name" value="Peptidase_M20A"/>
</dbReference>